<accession>A0A4Y2Q2W8</accession>
<comment type="caution">
    <text evidence="1">The sequence shown here is derived from an EMBL/GenBank/DDBJ whole genome shotgun (WGS) entry which is preliminary data.</text>
</comment>
<reference evidence="1 2" key="1">
    <citation type="journal article" date="2019" name="Sci. Rep.">
        <title>Orb-weaving spider Araneus ventricosus genome elucidates the spidroin gene catalogue.</title>
        <authorList>
            <person name="Kono N."/>
            <person name="Nakamura H."/>
            <person name="Ohtoshi R."/>
            <person name="Moran D.A.P."/>
            <person name="Shinohara A."/>
            <person name="Yoshida Y."/>
            <person name="Fujiwara M."/>
            <person name="Mori M."/>
            <person name="Tomita M."/>
            <person name="Arakawa K."/>
        </authorList>
    </citation>
    <scope>NUCLEOTIDE SEQUENCE [LARGE SCALE GENOMIC DNA]</scope>
</reference>
<name>A0A4Y2Q2W8_ARAVE</name>
<dbReference type="AlphaFoldDB" id="A0A4Y2Q2W8"/>
<keyword evidence="2" id="KW-1185">Reference proteome</keyword>
<dbReference type="EMBL" id="BGPR01012801">
    <property type="protein sequence ID" value="GBN57744.1"/>
    <property type="molecule type" value="Genomic_DNA"/>
</dbReference>
<protein>
    <submittedName>
        <fullName evidence="1">Uncharacterized protein</fullName>
    </submittedName>
</protein>
<proteinExistence type="predicted"/>
<evidence type="ECO:0000313" key="2">
    <source>
        <dbReference type="Proteomes" id="UP000499080"/>
    </source>
</evidence>
<evidence type="ECO:0000313" key="1">
    <source>
        <dbReference type="EMBL" id="GBN57744.1"/>
    </source>
</evidence>
<sequence>MDRFEATRGLFCDRPRNFEAWSDDGDDAWAGTATTCDLVCGGPLKRRIFGGIGFRTCHQGREYTTRPLRPRSSFIASFLHCHDSIGTHCNDKVLRPYDAKLRLGLFIHLYL</sequence>
<organism evidence="1 2">
    <name type="scientific">Araneus ventricosus</name>
    <name type="common">Orbweaver spider</name>
    <name type="synonym">Epeira ventricosa</name>
    <dbReference type="NCBI Taxonomy" id="182803"/>
    <lineage>
        <taxon>Eukaryota</taxon>
        <taxon>Metazoa</taxon>
        <taxon>Ecdysozoa</taxon>
        <taxon>Arthropoda</taxon>
        <taxon>Chelicerata</taxon>
        <taxon>Arachnida</taxon>
        <taxon>Araneae</taxon>
        <taxon>Araneomorphae</taxon>
        <taxon>Entelegynae</taxon>
        <taxon>Araneoidea</taxon>
        <taxon>Araneidae</taxon>
        <taxon>Araneus</taxon>
    </lineage>
</organism>
<dbReference type="Proteomes" id="UP000499080">
    <property type="component" value="Unassembled WGS sequence"/>
</dbReference>
<gene>
    <name evidence="1" type="ORF">AVEN_272219_1</name>
</gene>